<dbReference type="Gene3D" id="3.50.50.60">
    <property type="entry name" value="FAD/NAD(P)-binding domain"/>
    <property type="match status" value="2"/>
</dbReference>
<dbReference type="PANTHER" id="PTHR43429">
    <property type="entry name" value="PYRIDINE NUCLEOTIDE-DISULFIDE OXIDOREDUCTASE DOMAIN-CONTAINING"/>
    <property type="match status" value="1"/>
</dbReference>
<dbReference type="SUPFAM" id="SSF55424">
    <property type="entry name" value="FAD/NAD-linked reductases, dimerisation (C-terminal) domain"/>
    <property type="match status" value="1"/>
</dbReference>
<keyword evidence="3" id="KW-0285">Flavoprotein</keyword>
<dbReference type="InterPro" id="IPR016156">
    <property type="entry name" value="FAD/NAD-linked_Rdtase_dimer_sf"/>
</dbReference>
<comment type="similarity">
    <text evidence="2">Belongs to the class-III pyridine nucleotide-disulfide oxidoreductase family.</text>
</comment>
<dbReference type="STRING" id="214095.RU97_GL001527"/>
<comment type="caution">
    <text evidence="9">The sequence shown here is derived from an EMBL/GenBank/DDBJ whole genome shotgun (WGS) entry which is preliminary data.</text>
</comment>
<reference evidence="9 10" key="1">
    <citation type="submission" date="2014-12" db="EMBL/GenBank/DDBJ databases">
        <title>Draft genome sequences of 29 type strains of Enterococci.</title>
        <authorList>
            <person name="Zhong Z."/>
            <person name="Sun Z."/>
            <person name="Liu W."/>
            <person name="Zhang W."/>
            <person name="Zhang H."/>
        </authorList>
    </citation>
    <scope>NUCLEOTIDE SEQUENCE [LARGE SCALE GENOMIC DNA]</scope>
    <source>
        <strain evidence="9 10">DSM 17029</strain>
    </source>
</reference>
<evidence type="ECO:0000256" key="1">
    <source>
        <dbReference type="ARBA" id="ARBA00001974"/>
    </source>
</evidence>
<dbReference type="RefSeq" id="WP_067394356.1">
    <property type="nucleotide sequence ID" value="NZ_JXKH01000003.1"/>
</dbReference>
<dbReference type="SUPFAM" id="SSF51905">
    <property type="entry name" value="FAD/NAD(P)-binding domain"/>
    <property type="match status" value="1"/>
</dbReference>
<proteinExistence type="inferred from homology"/>
<organism evidence="9 10">
    <name type="scientific">Enterococcus canis</name>
    <dbReference type="NCBI Taxonomy" id="214095"/>
    <lineage>
        <taxon>Bacteria</taxon>
        <taxon>Bacillati</taxon>
        <taxon>Bacillota</taxon>
        <taxon>Bacilli</taxon>
        <taxon>Lactobacillales</taxon>
        <taxon>Enterococcaceae</taxon>
        <taxon>Enterococcus</taxon>
    </lineage>
</organism>
<dbReference type="InterPro" id="IPR004099">
    <property type="entry name" value="Pyr_nucl-diS_OxRdtase_dimer"/>
</dbReference>
<dbReference type="InterPro" id="IPR036873">
    <property type="entry name" value="Rhodanese-like_dom_sf"/>
</dbReference>
<dbReference type="Gene3D" id="3.40.250.10">
    <property type="entry name" value="Rhodanese-like domain"/>
    <property type="match status" value="1"/>
</dbReference>
<keyword evidence="10" id="KW-1185">Reference proteome</keyword>
<dbReference type="PRINTS" id="PR00368">
    <property type="entry name" value="FADPNR"/>
</dbReference>
<dbReference type="InterPro" id="IPR036188">
    <property type="entry name" value="FAD/NAD-bd_sf"/>
</dbReference>
<dbReference type="Pfam" id="PF00581">
    <property type="entry name" value="Rhodanese"/>
    <property type="match status" value="1"/>
</dbReference>
<dbReference type="GO" id="GO:0016491">
    <property type="term" value="F:oxidoreductase activity"/>
    <property type="evidence" value="ECO:0007669"/>
    <property type="project" value="UniProtKB-KW"/>
</dbReference>
<evidence type="ECO:0000256" key="7">
    <source>
        <dbReference type="ARBA" id="ARBA00023284"/>
    </source>
</evidence>
<dbReference type="Proteomes" id="UP000181884">
    <property type="component" value="Unassembled WGS sequence"/>
</dbReference>
<gene>
    <name evidence="9" type="ORF">RU97_GL001527</name>
</gene>
<dbReference type="PRINTS" id="PR00411">
    <property type="entry name" value="PNDRDTASEI"/>
</dbReference>
<name>A0A1L8RGK8_9ENTE</name>
<evidence type="ECO:0000313" key="9">
    <source>
        <dbReference type="EMBL" id="OJG18909.1"/>
    </source>
</evidence>
<protein>
    <submittedName>
        <fullName evidence="9">Coenzyme A disulfide reductase</fullName>
    </submittedName>
</protein>
<evidence type="ECO:0000256" key="6">
    <source>
        <dbReference type="ARBA" id="ARBA00023097"/>
    </source>
</evidence>
<dbReference type="AlphaFoldDB" id="A0A1L8RGK8"/>
<keyword evidence="5" id="KW-0560">Oxidoreductase</keyword>
<dbReference type="InterPro" id="IPR023753">
    <property type="entry name" value="FAD/NAD-binding_dom"/>
</dbReference>
<evidence type="ECO:0000256" key="5">
    <source>
        <dbReference type="ARBA" id="ARBA00023002"/>
    </source>
</evidence>
<evidence type="ECO:0000256" key="4">
    <source>
        <dbReference type="ARBA" id="ARBA00022827"/>
    </source>
</evidence>
<evidence type="ECO:0000256" key="3">
    <source>
        <dbReference type="ARBA" id="ARBA00022630"/>
    </source>
</evidence>
<dbReference type="SMART" id="SM00450">
    <property type="entry name" value="RHOD"/>
    <property type="match status" value="1"/>
</dbReference>
<comment type="cofactor">
    <cofactor evidence="1">
        <name>FAD</name>
        <dbReference type="ChEBI" id="CHEBI:57692"/>
    </cofactor>
</comment>
<feature type="domain" description="Rhodanese" evidence="8">
    <location>
        <begin position="457"/>
        <end position="546"/>
    </location>
</feature>
<dbReference type="SUPFAM" id="SSF52821">
    <property type="entry name" value="Rhodanese/Cell cycle control phosphatase"/>
    <property type="match status" value="1"/>
</dbReference>
<evidence type="ECO:0000259" key="8">
    <source>
        <dbReference type="PROSITE" id="PS50206"/>
    </source>
</evidence>
<keyword evidence="4" id="KW-0274">FAD</keyword>
<dbReference type="Pfam" id="PF02852">
    <property type="entry name" value="Pyr_redox_dim"/>
    <property type="match status" value="1"/>
</dbReference>
<dbReference type="Pfam" id="PF07992">
    <property type="entry name" value="Pyr_redox_2"/>
    <property type="match status" value="1"/>
</dbReference>
<evidence type="ECO:0000256" key="2">
    <source>
        <dbReference type="ARBA" id="ARBA00009130"/>
    </source>
</evidence>
<dbReference type="PANTHER" id="PTHR43429:SF1">
    <property type="entry name" value="NAD(P)H SULFUR OXIDOREDUCTASE (COA-DEPENDENT)"/>
    <property type="match status" value="1"/>
</dbReference>
<dbReference type="InterPro" id="IPR001763">
    <property type="entry name" value="Rhodanese-like_dom"/>
</dbReference>
<accession>A0A1L8RGK8</accession>
<dbReference type="InterPro" id="IPR050260">
    <property type="entry name" value="FAD-bd_OxRdtase"/>
</dbReference>
<dbReference type="PROSITE" id="PS50206">
    <property type="entry name" value="RHODANESE_3"/>
    <property type="match status" value="1"/>
</dbReference>
<keyword evidence="7" id="KW-0676">Redox-active center</keyword>
<keyword evidence="6" id="KW-0558">Oxidation</keyword>
<evidence type="ECO:0000313" key="10">
    <source>
        <dbReference type="Proteomes" id="UP000181884"/>
    </source>
</evidence>
<sequence length="547" mass="59406">MRIVIIGGVAGGMSAATRLRRLSEETEIIVLEKGPYVSFANCGLPYHLSGEIVAREELMVQTPEQLRTRFRIDVRPESEVTKIDPVQKEIHYQYQEETRTLTYDKLLLATGAKAIQPAIPGLREAANIYTLRSINDMDQILLKMTTSQQALVVGGGFIGLEAAENLRKAGKDVTLVEAGPHVLPNLDVEMARFVEEEMRKHGIKVLLNRAVTEFETNKAILSDGESIPFDLTVFSIGVQPDTQLAAAAGLQLGLRNSIKVNEFYQTSQADIYAVGDAISVTNQINGAESLISLASPANRQGRQVADVMMGLPRKNRGSIGTSIVRVFDLAAGSTGLNEGQLQQAGQRYQAIHITGKHHAGYFPGAQPLTLKLLFDPENGEIFGAQAVGNSGVDKRIDILATAIKGHLTVADLPELELSYAPPFGSAKDPVNMAGYAALNLMEGFSESLTPLALKEAQAAGALLIDVRNPLEIAEAGAIPEAKNIPLDQLRDHLSELPLDQPLIVSCHSGQRSYLAERILRNHGFSHVKNLDGAFILYQILFPNEVLK</sequence>
<dbReference type="EMBL" id="JXKH01000003">
    <property type="protein sequence ID" value="OJG18909.1"/>
    <property type="molecule type" value="Genomic_DNA"/>
</dbReference>